<dbReference type="InterPro" id="IPR029787">
    <property type="entry name" value="Nucleotide_cyclase"/>
</dbReference>
<feature type="compositionally biased region" description="Low complexity" evidence="5">
    <location>
        <begin position="1034"/>
        <end position="1048"/>
    </location>
</feature>
<dbReference type="SMART" id="SM00044">
    <property type="entry name" value="CYCc"/>
    <property type="match status" value="1"/>
</dbReference>
<evidence type="ECO:0000256" key="1">
    <source>
        <dbReference type="ARBA" id="ARBA00004167"/>
    </source>
</evidence>
<dbReference type="InterPro" id="IPR008271">
    <property type="entry name" value="Ser/Thr_kinase_AS"/>
</dbReference>
<dbReference type="InterPro" id="IPR041664">
    <property type="entry name" value="AAA_16"/>
</dbReference>
<evidence type="ECO:0000256" key="5">
    <source>
        <dbReference type="SAM" id="MobiDB-lite"/>
    </source>
</evidence>
<reference evidence="8 9" key="1">
    <citation type="submission" date="2019-10" db="EMBL/GenBank/DDBJ databases">
        <title>A soil myxobacterium in the family Polyangiaceae.</title>
        <authorList>
            <person name="Li Y."/>
            <person name="Wang J."/>
        </authorList>
    </citation>
    <scope>NUCLEOTIDE SEQUENCE [LARGE SCALE GENOMIC DNA]</scope>
    <source>
        <strain evidence="8 9">DSM 14734</strain>
    </source>
</reference>
<feature type="domain" description="Protein kinase" evidence="6">
    <location>
        <begin position="14"/>
        <end position="286"/>
    </location>
</feature>
<dbReference type="EMBL" id="WJIE01000003">
    <property type="protein sequence ID" value="MRG92853.1"/>
    <property type="molecule type" value="Genomic_DNA"/>
</dbReference>
<dbReference type="PROSITE" id="PS00107">
    <property type="entry name" value="PROTEIN_KINASE_ATP"/>
    <property type="match status" value="1"/>
</dbReference>
<evidence type="ECO:0000259" key="7">
    <source>
        <dbReference type="PROSITE" id="PS50125"/>
    </source>
</evidence>
<proteinExistence type="predicted"/>
<keyword evidence="3 4" id="KW-0067">ATP-binding</keyword>
<evidence type="ECO:0000313" key="8">
    <source>
        <dbReference type="EMBL" id="MRG92853.1"/>
    </source>
</evidence>
<evidence type="ECO:0000256" key="2">
    <source>
        <dbReference type="ARBA" id="ARBA00022741"/>
    </source>
</evidence>
<dbReference type="Gene3D" id="3.30.200.20">
    <property type="entry name" value="Phosphorylase Kinase, domain 1"/>
    <property type="match status" value="1"/>
</dbReference>
<dbReference type="Proteomes" id="UP000440224">
    <property type="component" value="Unassembled WGS sequence"/>
</dbReference>
<dbReference type="CDD" id="cd14014">
    <property type="entry name" value="STKc_PknB_like"/>
    <property type="match status" value="1"/>
</dbReference>
<dbReference type="SUPFAM" id="SSF55073">
    <property type="entry name" value="Nucleotide cyclase"/>
    <property type="match status" value="1"/>
</dbReference>
<dbReference type="GO" id="GO:0004672">
    <property type="term" value="F:protein kinase activity"/>
    <property type="evidence" value="ECO:0007669"/>
    <property type="project" value="InterPro"/>
</dbReference>
<dbReference type="InterPro" id="IPR017441">
    <property type="entry name" value="Protein_kinase_ATP_BS"/>
</dbReference>
<protein>
    <submittedName>
        <fullName evidence="8">AAA family ATPase</fullName>
    </submittedName>
</protein>
<organism evidence="8 9">
    <name type="scientific">Polyangium spumosum</name>
    <dbReference type="NCBI Taxonomy" id="889282"/>
    <lineage>
        <taxon>Bacteria</taxon>
        <taxon>Pseudomonadati</taxon>
        <taxon>Myxococcota</taxon>
        <taxon>Polyangia</taxon>
        <taxon>Polyangiales</taxon>
        <taxon>Polyangiaceae</taxon>
        <taxon>Polyangium</taxon>
    </lineage>
</organism>
<dbReference type="CDD" id="cd07302">
    <property type="entry name" value="CHD"/>
    <property type="match status" value="1"/>
</dbReference>
<dbReference type="GO" id="GO:0009190">
    <property type="term" value="P:cyclic nucleotide biosynthetic process"/>
    <property type="evidence" value="ECO:0007669"/>
    <property type="project" value="InterPro"/>
</dbReference>
<feature type="domain" description="Guanylate cyclase" evidence="7">
    <location>
        <begin position="431"/>
        <end position="561"/>
    </location>
</feature>
<dbReference type="PANTHER" id="PTHR16305">
    <property type="entry name" value="TESTICULAR SOLUBLE ADENYLYL CYCLASE"/>
    <property type="match status" value="1"/>
</dbReference>
<dbReference type="InterPro" id="IPR000719">
    <property type="entry name" value="Prot_kinase_dom"/>
</dbReference>
<keyword evidence="2 4" id="KW-0547">Nucleotide-binding</keyword>
<dbReference type="SUPFAM" id="SSF56112">
    <property type="entry name" value="Protein kinase-like (PK-like)"/>
    <property type="match status" value="1"/>
</dbReference>
<accession>A0A6N7PL98</accession>
<dbReference type="InterPro" id="IPR011009">
    <property type="entry name" value="Kinase-like_dom_sf"/>
</dbReference>
<dbReference type="PANTHER" id="PTHR16305:SF28">
    <property type="entry name" value="GUANYLATE CYCLASE DOMAIN-CONTAINING PROTEIN"/>
    <property type="match status" value="1"/>
</dbReference>
<feature type="binding site" evidence="4">
    <location>
        <position position="43"/>
    </location>
    <ligand>
        <name>ATP</name>
        <dbReference type="ChEBI" id="CHEBI:30616"/>
    </ligand>
</feature>
<dbReference type="PROSITE" id="PS50125">
    <property type="entry name" value="GUANYLATE_CYCLASE_2"/>
    <property type="match status" value="1"/>
</dbReference>
<feature type="region of interest" description="Disordered" evidence="5">
    <location>
        <begin position="323"/>
        <end position="406"/>
    </location>
</feature>
<comment type="subcellular location">
    <subcellularLocation>
        <location evidence="1">Membrane</location>
        <topology evidence="1">Single-pass membrane protein</topology>
    </subcellularLocation>
</comment>
<dbReference type="GO" id="GO:0004016">
    <property type="term" value="F:adenylate cyclase activity"/>
    <property type="evidence" value="ECO:0007669"/>
    <property type="project" value="UniProtKB-ARBA"/>
</dbReference>
<dbReference type="PROSITE" id="PS00108">
    <property type="entry name" value="PROTEIN_KINASE_ST"/>
    <property type="match status" value="1"/>
</dbReference>
<dbReference type="InterPro" id="IPR027417">
    <property type="entry name" value="P-loop_NTPase"/>
</dbReference>
<dbReference type="SMART" id="SM00220">
    <property type="entry name" value="S_TKc"/>
    <property type="match status" value="1"/>
</dbReference>
<dbReference type="Pfam" id="PF00069">
    <property type="entry name" value="Pkinase"/>
    <property type="match status" value="1"/>
</dbReference>
<comment type="caution">
    <text evidence="8">The sequence shown here is derived from an EMBL/GenBank/DDBJ whole genome shotgun (WGS) entry which is preliminary data.</text>
</comment>
<evidence type="ECO:0000256" key="3">
    <source>
        <dbReference type="ARBA" id="ARBA00022840"/>
    </source>
</evidence>
<feature type="region of interest" description="Disordered" evidence="5">
    <location>
        <begin position="1017"/>
        <end position="1086"/>
    </location>
</feature>
<dbReference type="AlphaFoldDB" id="A0A6N7PL98"/>
<sequence length="1086" mass="120523">MLPEKIPELIASRYRVVHPIGEGNMGTVYLVEHVYTGEELAMKVLQAHVGTNAKLVKRFKREAWLPARIRSDHVVRVIDADVAPELGNAPFLVMELLRGSDLEAYVQRMGKVPASEVVGIYWQVADALSKAHALGIVHRDLKPENIFLHEHYDGRVIVKVLDFGISKMAGDEGNIEEARLTRTGAVLGTPLYMPPEQATGDTPRVGPPADMWALGLIAFRLLTGLVYWKAHTMAELLVEILTRPMEAPSVRDESLPKAFDAWFLRSCDRDPKKRFATVWDQVKALAECLGIGPPERAADVHRTVLTGQAPKADDPRRLTEHAETLRPQHLPSTPSNPPPPATMPSGAVPRSERERTHTRPSSRSRHHMKKVAEAEAEKTKAKAEAEAKAQPGAVTPIPGPKGSEPLHVGIGTVLRADSGTLLPEGERRQLTIVSYELLPSTENTAKLDPQKLRDSIKEYEEAFAQVMKAYKGQTAQPLGEGQIAYFGYPIAREDDARRAVSAALEVVETAQKLNSRHDKPLLDVRVGVHTGLVLTWEIMEDQGQKPAAIAGATPSMAWRLANLTRRNTVLISGTTYRLVRNYYHCTGLGIRTLKGYPQPVETYQVSDESGAKSRIEGMTTGRLTPMVGRDLELGLMLDRWARVEEGSGQLLLISGEAGIGKSRLTRVFRDRLEASPHTWVETRCLQDMRDRQLFPIAGLVKQLFVLVDRDSPEDKISKLERALTHYGYALPEVMPLFGSLLGLPVWHRYPPTTMPADDQRAKLQEVLFTAIETLARKRPLVVMFADLHWADPATLAILGDIVHDLPTVSAMLLGTARPGFVPPWPARSHVSTVTLSRLTPKRVKMMVEEITKGKELPSEVFDQLVEKTDGVPLFVEEMTKMLLESGLLEERGGRYELTGPLPAFAIPATLRDSLMARLDRLGSAKRVAQLGAILGREFTYDLIEAVSPIDPTSLQRELDRLVDADVLYQRGRIPRATYTFKYVLVQDTAYESLLQNTRQAYHRKIAQVLLQRSMAASQLGETKGPPDARASRATSSNTPTPLSPNPLSDEPRPPQRDVKEVLRGLMKDQPEGATPVNVKDLKKRPF</sequence>
<dbReference type="Pfam" id="PF13191">
    <property type="entry name" value="AAA_16"/>
    <property type="match status" value="1"/>
</dbReference>
<keyword evidence="9" id="KW-1185">Reference proteome</keyword>
<feature type="compositionally biased region" description="Basic and acidic residues" evidence="5">
    <location>
        <begin position="370"/>
        <end position="387"/>
    </location>
</feature>
<feature type="compositionally biased region" description="Basic and acidic residues" evidence="5">
    <location>
        <begin position="1049"/>
        <end position="1070"/>
    </location>
</feature>
<dbReference type="RefSeq" id="WP_153819677.1">
    <property type="nucleotide sequence ID" value="NZ_WJIE01000003.1"/>
</dbReference>
<dbReference type="GO" id="GO:0035556">
    <property type="term" value="P:intracellular signal transduction"/>
    <property type="evidence" value="ECO:0007669"/>
    <property type="project" value="InterPro"/>
</dbReference>
<dbReference type="Pfam" id="PF00211">
    <property type="entry name" value="Guanylate_cyc"/>
    <property type="match status" value="1"/>
</dbReference>
<dbReference type="GO" id="GO:0016020">
    <property type="term" value="C:membrane"/>
    <property type="evidence" value="ECO:0007669"/>
    <property type="project" value="UniProtKB-SubCell"/>
</dbReference>
<name>A0A6N7PL98_9BACT</name>
<evidence type="ECO:0000313" key="9">
    <source>
        <dbReference type="Proteomes" id="UP000440224"/>
    </source>
</evidence>
<feature type="compositionally biased region" description="Basic residues" evidence="5">
    <location>
        <begin position="358"/>
        <end position="369"/>
    </location>
</feature>
<evidence type="ECO:0000256" key="4">
    <source>
        <dbReference type="PROSITE-ProRule" id="PRU10141"/>
    </source>
</evidence>
<dbReference type="PROSITE" id="PS50011">
    <property type="entry name" value="PROTEIN_KINASE_DOM"/>
    <property type="match status" value="1"/>
</dbReference>
<dbReference type="Gene3D" id="1.10.510.10">
    <property type="entry name" value="Transferase(Phosphotransferase) domain 1"/>
    <property type="match status" value="1"/>
</dbReference>
<dbReference type="SUPFAM" id="SSF52540">
    <property type="entry name" value="P-loop containing nucleoside triphosphate hydrolases"/>
    <property type="match status" value="1"/>
</dbReference>
<evidence type="ECO:0000259" key="6">
    <source>
        <dbReference type="PROSITE" id="PS50011"/>
    </source>
</evidence>
<dbReference type="Gene3D" id="3.30.70.1230">
    <property type="entry name" value="Nucleotide cyclase"/>
    <property type="match status" value="1"/>
</dbReference>
<dbReference type="InterPro" id="IPR001054">
    <property type="entry name" value="A/G_cyclase"/>
</dbReference>
<dbReference type="GO" id="GO:0005737">
    <property type="term" value="C:cytoplasm"/>
    <property type="evidence" value="ECO:0007669"/>
    <property type="project" value="TreeGrafter"/>
</dbReference>
<gene>
    <name evidence="8" type="ORF">GF068_13060</name>
</gene>
<dbReference type="OrthoDB" id="222290at2"/>
<dbReference type="GO" id="GO:0005524">
    <property type="term" value="F:ATP binding"/>
    <property type="evidence" value="ECO:0007669"/>
    <property type="project" value="UniProtKB-UniRule"/>
</dbReference>